<dbReference type="Pfam" id="PF03330">
    <property type="entry name" value="DPBB_1"/>
    <property type="match status" value="1"/>
</dbReference>
<dbReference type="Gene3D" id="2.40.40.10">
    <property type="entry name" value="RlpA-like domain"/>
    <property type="match status" value="1"/>
</dbReference>
<dbReference type="Pfam" id="PF05036">
    <property type="entry name" value="SPOR"/>
    <property type="match status" value="1"/>
</dbReference>
<dbReference type="HAMAP" id="MF_02071">
    <property type="entry name" value="RlpA"/>
    <property type="match status" value="1"/>
</dbReference>
<organism evidence="7 8">
    <name type="scientific">Sulfurospirillum tamanense</name>
    <dbReference type="NCBI Taxonomy" id="2813362"/>
    <lineage>
        <taxon>Bacteria</taxon>
        <taxon>Pseudomonadati</taxon>
        <taxon>Campylobacterota</taxon>
        <taxon>Epsilonproteobacteria</taxon>
        <taxon>Campylobacterales</taxon>
        <taxon>Sulfurospirillaceae</taxon>
        <taxon>Sulfurospirillum</taxon>
    </lineage>
</organism>
<dbReference type="InterPro" id="IPR009009">
    <property type="entry name" value="RlpA-like_DPBB"/>
</dbReference>
<evidence type="ECO:0000256" key="1">
    <source>
        <dbReference type="ARBA" id="ARBA00022729"/>
    </source>
</evidence>
<feature type="domain" description="SPOR" evidence="6">
    <location>
        <begin position="165"/>
        <end position="245"/>
    </location>
</feature>
<dbReference type="Gene3D" id="3.30.70.1070">
    <property type="entry name" value="Sporulation related repeat"/>
    <property type="match status" value="1"/>
</dbReference>
<dbReference type="SUPFAM" id="SSF50685">
    <property type="entry name" value="Barwin-like endoglucanases"/>
    <property type="match status" value="1"/>
</dbReference>
<dbReference type="Proteomes" id="UP000703590">
    <property type="component" value="Unassembled WGS sequence"/>
</dbReference>
<dbReference type="EMBL" id="JAFHKK010000016">
    <property type="protein sequence ID" value="MBN2964746.1"/>
    <property type="molecule type" value="Genomic_DNA"/>
</dbReference>
<dbReference type="RefSeq" id="WP_205459297.1">
    <property type="nucleotide sequence ID" value="NZ_JAFHKK010000016.1"/>
</dbReference>
<evidence type="ECO:0000256" key="2">
    <source>
        <dbReference type="ARBA" id="ARBA00023239"/>
    </source>
</evidence>
<comment type="caution">
    <text evidence="7">The sequence shown here is derived from an EMBL/GenBank/DDBJ whole genome shotgun (WGS) entry which is preliminary data.</text>
</comment>
<name>A0ABS2WSZ1_9BACT</name>
<evidence type="ECO:0000313" key="8">
    <source>
        <dbReference type="Proteomes" id="UP000703590"/>
    </source>
</evidence>
<dbReference type="CDD" id="cd22268">
    <property type="entry name" value="DPBB_RlpA-like"/>
    <property type="match status" value="1"/>
</dbReference>
<dbReference type="NCBIfam" id="TIGR00413">
    <property type="entry name" value="rlpA"/>
    <property type="match status" value="1"/>
</dbReference>
<evidence type="ECO:0000256" key="5">
    <source>
        <dbReference type="RuleBase" id="RU003495"/>
    </source>
</evidence>
<comment type="function">
    <text evidence="4">Lytic transglycosylase with a strong preference for naked glycan strands that lack stem peptides.</text>
</comment>
<dbReference type="SUPFAM" id="SSF110997">
    <property type="entry name" value="Sporulation related repeat"/>
    <property type="match status" value="1"/>
</dbReference>
<gene>
    <name evidence="4" type="primary">rlpA</name>
    <name evidence="7" type="ORF">JWV37_08130</name>
</gene>
<evidence type="ECO:0000256" key="4">
    <source>
        <dbReference type="HAMAP-Rule" id="MF_02071"/>
    </source>
</evidence>
<dbReference type="PANTHER" id="PTHR34183">
    <property type="entry name" value="ENDOLYTIC PEPTIDOGLYCAN TRANSGLYCOSYLASE RLPA"/>
    <property type="match status" value="1"/>
</dbReference>
<sequence length="245" mass="26889">MLLLALGGCSSKQRVYYAPTKSQGAIIDTPQMHRATMRSYTINGKTYHPTTVSLGDSFSGIASWYGKDFHGKKTSNGEIYNMYAMTAAHKTLPMNTMVRVTHLQNGKSIVVRINDRGPFVASRIIDLSYTGAQRIDMIQSGTAPVRLDVLGFAGKVGGTTQAAKQVDGGEFLVQIGAFRRVEGARAFAKEHQMEEGRYPASVQEGVLDGSPIYRVYLGGFRSEDEARDFIGLGRYQGSFVIRDSR</sequence>
<evidence type="ECO:0000313" key="7">
    <source>
        <dbReference type="EMBL" id="MBN2964746.1"/>
    </source>
</evidence>
<evidence type="ECO:0000256" key="3">
    <source>
        <dbReference type="ARBA" id="ARBA00023316"/>
    </source>
</evidence>
<accession>A0ABS2WSZ1</accession>
<keyword evidence="2 4" id="KW-0456">Lyase</keyword>
<dbReference type="InterPro" id="IPR036680">
    <property type="entry name" value="SPOR-like_sf"/>
</dbReference>
<dbReference type="InterPro" id="IPR012997">
    <property type="entry name" value="RplA"/>
</dbReference>
<reference evidence="7" key="1">
    <citation type="submission" date="2021-02" db="EMBL/GenBank/DDBJ databases">
        <title>Sulfurospirillum tamanensis sp. nov.</title>
        <authorList>
            <person name="Frolova A."/>
            <person name="Merkel A."/>
            <person name="Slobodkin A."/>
        </authorList>
    </citation>
    <scope>NUCLEOTIDE SEQUENCE</scope>
    <source>
        <strain evidence="7">T05b</strain>
    </source>
</reference>
<dbReference type="InterPro" id="IPR007730">
    <property type="entry name" value="SPOR-like_dom"/>
</dbReference>
<keyword evidence="1" id="KW-0732">Signal</keyword>
<dbReference type="InterPro" id="IPR034718">
    <property type="entry name" value="RlpA"/>
</dbReference>
<keyword evidence="3 4" id="KW-0961">Cell wall biogenesis/degradation</keyword>
<keyword evidence="8" id="KW-1185">Reference proteome</keyword>
<comment type="similarity">
    <text evidence="4 5">Belongs to the RlpA family.</text>
</comment>
<reference evidence="7" key="2">
    <citation type="submission" date="2021-02" db="EMBL/GenBank/DDBJ databases">
        <authorList>
            <person name="Merkel A.Y."/>
        </authorList>
    </citation>
    <scope>NUCLEOTIDE SEQUENCE</scope>
    <source>
        <strain evidence="7">T05b</strain>
    </source>
</reference>
<dbReference type="PANTHER" id="PTHR34183:SF1">
    <property type="entry name" value="ENDOLYTIC PEPTIDOGLYCAN TRANSGLYCOSYLASE RLPA"/>
    <property type="match status" value="1"/>
</dbReference>
<protein>
    <recommendedName>
        <fullName evidence="4">Probable endolytic peptidoglycan transglycosylase RlpA</fullName>
        <ecNumber evidence="4">4.2.2.-</ecNumber>
    </recommendedName>
</protein>
<dbReference type="PROSITE" id="PS51724">
    <property type="entry name" value="SPOR"/>
    <property type="match status" value="1"/>
</dbReference>
<evidence type="ECO:0000259" key="6">
    <source>
        <dbReference type="PROSITE" id="PS51724"/>
    </source>
</evidence>
<dbReference type="EC" id="4.2.2.-" evidence="4"/>
<dbReference type="InterPro" id="IPR036908">
    <property type="entry name" value="RlpA-like_sf"/>
</dbReference>
<proteinExistence type="inferred from homology"/>